<feature type="repeat" description="ANK" evidence="3">
    <location>
        <begin position="900"/>
        <end position="933"/>
    </location>
</feature>
<dbReference type="Pfam" id="PF12796">
    <property type="entry name" value="Ank_2"/>
    <property type="match status" value="6"/>
</dbReference>
<protein>
    <recommendedName>
        <fullName evidence="4">Nephrocystin 3-like N-terminal domain-containing protein</fullName>
    </recommendedName>
</protein>
<evidence type="ECO:0000256" key="1">
    <source>
        <dbReference type="ARBA" id="ARBA00022737"/>
    </source>
</evidence>
<organism evidence="5 6">
    <name type="scientific">Penicillium steckii</name>
    <dbReference type="NCBI Taxonomy" id="303698"/>
    <lineage>
        <taxon>Eukaryota</taxon>
        <taxon>Fungi</taxon>
        <taxon>Dikarya</taxon>
        <taxon>Ascomycota</taxon>
        <taxon>Pezizomycotina</taxon>
        <taxon>Eurotiomycetes</taxon>
        <taxon>Eurotiomycetidae</taxon>
        <taxon>Eurotiales</taxon>
        <taxon>Aspergillaceae</taxon>
        <taxon>Penicillium</taxon>
    </lineage>
</organism>
<feature type="repeat" description="ANK" evidence="3">
    <location>
        <begin position="1901"/>
        <end position="1937"/>
    </location>
</feature>
<dbReference type="Gene3D" id="3.40.50.300">
    <property type="entry name" value="P-loop containing nucleotide triphosphate hydrolases"/>
    <property type="match status" value="1"/>
</dbReference>
<feature type="repeat" description="ANK" evidence="3">
    <location>
        <begin position="934"/>
        <end position="967"/>
    </location>
</feature>
<evidence type="ECO:0000313" key="5">
    <source>
        <dbReference type="EMBL" id="OQE15475.1"/>
    </source>
</evidence>
<dbReference type="Pfam" id="PF24883">
    <property type="entry name" value="NPHP3_N"/>
    <property type="match status" value="1"/>
</dbReference>
<dbReference type="SMART" id="SM00248">
    <property type="entry name" value="ANK"/>
    <property type="match status" value="23"/>
</dbReference>
<dbReference type="OrthoDB" id="21416at2759"/>
<evidence type="ECO:0000259" key="4">
    <source>
        <dbReference type="Pfam" id="PF24883"/>
    </source>
</evidence>
<dbReference type="InterPro" id="IPR056884">
    <property type="entry name" value="NPHP3-like_N"/>
</dbReference>
<sequence>MNNISDSDENDLILVGPQDVGDFNSANILPLPIAELQEIRAWLKPTPYDLERSEYSRHLASHLPGTGKWLTSTSTFKQWRESDDHGLLWIKGIPGSGKSVMAASIIDQLQKEDFPVVYFFFRQIIDANHQPIAALRDWLCQLLNYSPPLQVKLMGYVRDGRRLESMSTNDFWRDLKMGMASLSKVYCVTDALDEMDRGNDEFLHSLAGLGQWRPSNVKVLMTSRPVAIIENSLRSISMPELRLEEHLVDADIVAYVQCRLQGSSIAEHHWEAIKEAIPGRANGLFLYAKLSMDAFIESSSDPDTVLKELPADLNVMYENLLHEHSKRSNVPNDLQLLVLQFVTHATRPLRLLEMAEMVKNLNVLMGEPTLKETKDLVRATCGPLLEILPDETISVVHHSFTEFLKGYTRSEDSDGSTYPVLHHGPTNQRLAIACLNYLDSGCLDDEAELQKGYDSEDRFYMFSNQTRSEMRLKFPFLEYAATNWHTHAGRASDVGLDMSTFHQRVDKIFSENSRIKAWQYMGGFKEKLEKPSLLHIAAWAGLEQYVKCLLQKGEINIESRDAGGNTALYWGAMSGSAKAVLALLDHRAEPDAEQNEGLRALHVAARHNHADVVRHLLTAGVSPFTPKTRETPGRRCGNAPSSVGHTPFMYACTGGHTEAVAEFLPFLKDPNDFQRALSWAAKGGHSKTVRLLLQRSEVDVNSKHSGDTALFKACESGDRNTIMELLQGGADPNIICKSKPGSSRRGGIIMGMPREAISKKLTRGYTALHAICNLSKSEQPDAPDCIKLLIDAGADVHFRAPDGSTALHMACKRNGTLVKALLEAGADPAAETDFGSTILHTDGVTDKDVLPLILGRELLDMNKARPQDGQTPLHCRFTNYTSRPLTLLEYKPDVNAVDSEGNTVLHLATQKLSLSETIDILIAAGADPNVQNHNGDTPLHLTDCLGINKDMVSKLLLAGADIEARNFEGRTPMYAHIARREYTSEGGSPVVQRLIESGARLDTRDFQGRTLLHQCVREKMRLDYLISLGLDPKLTDYQNNSLLFETLENREPLDQIKYLQSLGLDFDQPNNSGRTILHEYCSKSHLSPRMNDKCPLEYILRVCKSPSPRDHNGVQPIHIAATISAEDVVMLLEAGADVFAATNEGMTILHIASRTRQSDIVAFVLSKLHAAGDSFKHMFINKQDASGKSALHYACRSGRPETVKLLLESGAMPDLKDRKMKSPFELTAQFEIEQSLWQGDTYSTFGPGLNAGGFLLNDQKRLWRDRKPNEDWVSSPALDTEHNTARIEEIFELLVKHGAELTTGDLSIIQAFEYAASNGLDYTVDNIVRFAKRIGYESLSGRLESSEDYLVSKFRWEGAKNGIRCGRSFGISAVEGVTPRAKINISYTISEKLLNMRHYDLFLERLSITFDSNETLPPANSPICINKDAQSVLHLLAERGYKDLLAEICTRDMASLFDDPEWCSLQEKEAETYSSAIKPLLMTACNRVLPNMEVVKFLVDKMGVKIDTRKRKIERNYQKRTFETRFDTSVIHQLATGTSWWHVESALPYLIGRGGYIELRDHNGRTPLQIALTRSDISGPFQRHAARVLIENGANVNARDEKGNSCLSLAGTDLEMVKLLLSHGADVDKDDIRSAVMFRQTGIMEALLSHSYNVWVSQLESKGVHLPERRLLEEIDPQMRVFIAAVNQVKDHAEQSDEFKITHCHMVKILLEYGANPYATYIHSSKPKLGLFGNPITVQMDDDGDNHPRTSILHQVLESGGPLEPFFQLPSLDLEYQDGSGCTLLLAASKSRTTHRTRHSDPQGQEDVSQLIIDILLDRGANIAAQDNEGKTVLHHMFYGTGRKDIHGEAVRSVIRRKPDLIHVPDQAGDTPLHYALKFHSFHFINLAVESGADMLLPDSHGNTALHHIAEVIRIDCWKELFQRFLEAGVDINSRNEDGETPLFRYVAKSLLKGLFYGHEEDANPEHEEPYLNLFRQAGADLFAQNKQGSTLLHVLASLANSRRPGGSKTVVGRFKLLMSWGLDPMVEDFRQRTSLDIAAACGNELILKLFKRKPLG</sequence>
<feature type="domain" description="Nephrocystin 3-like N-terminal" evidence="4">
    <location>
        <begin position="65"/>
        <end position="224"/>
    </location>
</feature>
<dbReference type="SUPFAM" id="SSF48403">
    <property type="entry name" value="Ankyrin repeat"/>
    <property type="match status" value="5"/>
</dbReference>
<dbReference type="Gene3D" id="1.25.40.20">
    <property type="entry name" value="Ankyrin repeat-containing domain"/>
    <property type="match status" value="9"/>
</dbReference>
<feature type="repeat" description="ANK" evidence="3">
    <location>
        <begin position="763"/>
        <end position="801"/>
    </location>
</feature>
<dbReference type="InterPro" id="IPR002110">
    <property type="entry name" value="Ankyrin_rpt"/>
</dbReference>
<evidence type="ECO:0000256" key="2">
    <source>
        <dbReference type="ARBA" id="ARBA00023043"/>
    </source>
</evidence>
<evidence type="ECO:0000256" key="3">
    <source>
        <dbReference type="PROSITE-ProRule" id="PRU00023"/>
    </source>
</evidence>
<dbReference type="SUPFAM" id="SSF52540">
    <property type="entry name" value="P-loop containing nucleoside triphosphate hydrolases"/>
    <property type="match status" value="1"/>
</dbReference>
<dbReference type="InterPro" id="IPR027417">
    <property type="entry name" value="P-loop_NTPase"/>
</dbReference>
<keyword evidence="6" id="KW-1185">Reference proteome</keyword>
<feature type="repeat" description="ANK" evidence="3">
    <location>
        <begin position="596"/>
        <end position="628"/>
    </location>
</feature>
<reference evidence="6" key="1">
    <citation type="journal article" date="2017" name="Nat. Microbiol.">
        <title>Global analysis of biosynthetic gene clusters reveals vast potential of secondary metabolite production in Penicillium species.</title>
        <authorList>
            <person name="Nielsen J.C."/>
            <person name="Grijseels S."/>
            <person name="Prigent S."/>
            <person name="Ji B."/>
            <person name="Dainat J."/>
            <person name="Nielsen K.F."/>
            <person name="Frisvad J.C."/>
            <person name="Workman M."/>
            <person name="Nielsen J."/>
        </authorList>
    </citation>
    <scope>NUCLEOTIDE SEQUENCE [LARGE SCALE GENOMIC DNA]</scope>
    <source>
        <strain evidence="6">IBT 24891</strain>
    </source>
</reference>
<dbReference type="STRING" id="303698.A0A1V6SN37"/>
<proteinExistence type="predicted"/>
<comment type="caution">
    <text evidence="5">The sequence shown here is derived from an EMBL/GenBank/DDBJ whole genome shotgun (WGS) entry which is preliminary data.</text>
</comment>
<dbReference type="PANTHER" id="PTHR24198:SF165">
    <property type="entry name" value="ANKYRIN REPEAT-CONTAINING PROTEIN-RELATED"/>
    <property type="match status" value="1"/>
</dbReference>
<keyword evidence="2 3" id="KW-0040">ANK repeat</keyword>
<dbReference type="Proteomes" id="UP000191285">
    <property type="component" value="Unassembled WGS sequence"/>
</dbReference>
<feature type="repeat" description="ANK" evidence="3">
    <location>
        <begin position="705"/>
        <end position="737"/>
    </location>
</feature>
<evidence type="ECO:0000313" key="6">
    <source>
        <dbReference type="Proteomes" id="UP000191285"/>
    </source>
</evidence>
<keyword evidence="1" id="KW-0677">Repeat</keyword>
<feature type="repeat" description="ANK" evidence="3">
    <location>
        <begin position="968"/>
        <end position="1006"/>
    </location>
</feature>
<dbReference type="PANTHER" id="PTHR24198">
    <property type="entry name" value="ANKYRIN REPEAT AND PROTEIN KINASE DOMAIN-CONTAINING PROTEIN"/>
    <property type="match status" value="1"/>
</dbReference>
<accession>A0A1V6SN37</accession>
<dbReference type="EMBL" id="MLKD01000028">
    <property type="protein sequence ID" value="OQE15475.1"/>
    <property type="molecule type" value="Genomic_DNA"/>
</dbReference>
<dbReference type="PROSITE" id="PS50297">
    <property type="entry name" value="ANK_REP_REGION"/>
    <property type="match status" value="7"/>
</dbReference>
<feature type="repeat" description="ANK" evidence="3">
    <location>
        <begin position="802"/>
        <end position="833"/>
    </location>
</feature>
<dbReference type="PROSITE" id="PS50088">
    <property type="entry name" value="ANK_REPEAT"/>
    <property type="match status" value="11"/>
</dbReference>
<feature type="repeat" description="ANK" evidence="3">
    <location>
        <begin position="1186"/>
        <end position="1218"/>
    </location>
</feature>
<name>A0A1V6SN37_9EURO</name>
<gene>
    <name evidence="5" type="ORF">PENSTE_c028G00702</name>
</gene>
<dbReference type="PRINTS" id="PR01415">
    <property type="entry name" value="ANKYRIN"/>
</dbReference>
<feature type="repeat" description="ANK" evidence="3">
    <location>
        <begin position="1563"/>
        <end position="1601"/>
    </location>
</feature>
<feature type="repeat" description="ANK" evidence="3">
    <location>
        <begin position="1868"/>
        <end position="1900"/>
    </location>
</feature>
<dbReference type="InterPro" id="IPR036770">
    <property type="entry name" value="Ankyrin_rpt-contain_sf"/>
</dbReference>